<accession>A0A1B9BWU8</accession>
<evidence type="ECO:0000256" key="1">
    <source>
        <dbReference type="ARBA" id="ARBA00009438"/>
    </source>
</evidence>
<gene>
    <name evidence="3" type="ORF">BBC27_14110</name>
</gene>
<comment type="similarity">
    <text evidence="1">Belongs to the bacterial solute-binding protein 1 family. WtpA subfamily.</text>
</comment>
<dbReference type="PANTHER" id="PTHR30632">
    <property type="entry name" value="MOLYBDATE-BINDING PERIPLASMIC PROTEIN"/>
    <property type="match status" value="1"/>
</dbReference>
<dbReference type="EMBL" id="MASQ01000099">
    <property type="protein sequence ID" value="OCB02187.1"/>
    <property type="molecule type" value="Genomic_DNA"/>
</dbReference>
<keyword evidence="2" id="KW-0732">Signal</keyword>
<dbReference type="Pfam" id="PF13531">
    <property type="entry name" value="SBP_bac_11"/>
    <property type="match status" value="1"/>
</dbReference>
<evidence type="ECO:0000313" key="3">
    <source>
        <dbReference type="EMBL" id="OCB02187.1"/>
    </source>
</evidence>
<comment type="caution">
    <text evidence="3">The sequence shown here is derived from an EMBL/GenBank/DDBJ whole genome shotgun (WGS) entry which is preliminary data.</text>
</comment>
<dbReference type="RefSeq" id="WP_065413732.1">
    <property type="nucleotide sequence ID" value="NZ_MASQ01000099.1"/>
</dbReference>
<dbReference type="InterPro" id="IPR050682">
    <property type="entry name" value="ModA/WtpA"/>
</dbReference>
<feature type="signal peptide" evidence="2">
    <location>
        <begin position="1"/>
        <end position="27"/>
    </location>
</feature>
<dbReference type="GO" id="GO:0015689">
    <property type="term" value="P:molybdate ion transport"/>
    <property type="evidence" value="ECO:0007669"/>
    <property type="project" value="TreeGrafter"/>
</dbReference>
<evidence type="ECO:0000313" key="4">
    <source>
        <dbReference type="Proteomes" id="UP000093129"/>
    </source>
</evidence>
<name>A0A1B9BWU8_9PROT</name>
<dbReference type="SUPFAM" id="SSF53850">
    <property type="entry name" value="Periplasmic binding protein-like II"/>
    <property type="match status" value="1"/>
</dbReference>
<feature type="chain" id="PRO_5008622922" evidence="2">
    <location>
        <begin position="28"/>
        <end position="307"/>
    </location>
</feature>
<reference evidence="3 4" key="1">
    <citation type="submission" date="2016-07" db="EMBL/GenBank/DDBJ databases">
        <title>Draft genome of a psychrotolerant acidophile Acidithiobacillus ferrivorans strain YL15.</title>
        <authorList>
            <person name="Peng T."/>
            <person name="Ma L."/>
            <person name="Nan M."/>
            <person name="An N."/>
            <person name="Wang M."/>
            <person name="Qiu G."/>
            <person name="Zeng W."/>
        </authorList>
    </citation>
    <scope>NUCLEOTIDE SEQUENCE [LARGE SCALE GENOMIC DNA]</scope>
    <source>
        <strain evidence="3 4">YL15</strain>
    </source>
</reference>
<sequence length="307" mass="33544">MKHRHYQSSLALIVAASLLGLSPQAMAKDLHVAYAGSMGAVMDLHLGPAFAKAHNVQYQGEGQGAYGLAQLIAAHKLRTDVFVSITPGPIEVLMKAGLVKEAYPVASTAMCIAYSPNSPYAKDFKEAAEGKVPWYEILQKPGVVFGRTDPKTDPQGQNIVFTFMLAEKYYHQPDLVHKVLGPVENPQQIFTETSLLSRLKSGQMAASSGYLSAVKSLHLPYITLPDQINLSNPAMVKDWYSKVHFTLNVDGKPKTVHTQPLVFYAAVPVDAPDPKLGMAFIHFMTSPQGQTMFKETGYNPPKGDMLK</sequence>
<evidence type="ECO:0000256" key="2">
    <source>
        <dbReference type="SAM" id="SignalP"/>
    </source>
</evidence>
<organism evidence="3 4">
    <name type="scientific">Acidithiobacillus ferrivorans</name>
    <dbReference type="NCBI Taxonomy" id="160808"/>
    <lineage>
        <taxon>Bacteria</taxon>
        <taxon>Pseudomonadati</taxon>
        <taxon>Pseudomonadota</taxon>
        <taxon>Acidithiobacillia</taxon>
        <taxon>Acidithiobacillales</taxon>
        <taxon>Acidithiobacillaceae</taxon>
        <taxon>Acidithiobacillus</taxon>
    </lineage>
</organism>
<dbReference type="Gene3D" id="3.40.190.10">
    <property type="entry name" value="Periplasmic binding protein-like II"/>
    <property type="match status" value="2"/>
</dbReference>
<dbReference type="CDD" id="cd13540">
    <property type="entry name" value="PBP2_ModA_WtpA"/>
    <property type="match status" value="1"/>
</dbReference>
<proteinExistence type="inferred from homology"/>
<dbReference type="Proteomes" id="UP000093129">
    <property type="component" value="Unassembled WGS sequence"/>
</dbReference>
<dbReference type="PANTHER" id="PTHR30632:SF16">
    <property type="entry name" value="MOLYBDATE_TUNGSTATE-BINDING PROTEIN WTPA"/>
    <property type="match status" value="1"/>
</dbReference>
<dbReference type="GO" id="GO:0030973">
    <property type="term" value="F:molybdate ion binding"/>
    <property type="evidence" value="ECO:0007669"/>
    <property type="project" value="TreeGrafter"/>
</dbReference>
<protein>
    <submittedName>
        <fullName evidence="3">ABC transporter substrate-binding protein</fullName>
    </submittedName>
</protein>
<dbReference type="AlphaFoldDB" id="A0A1B9BWU8"/>